<proteinExistence type="predicted"/>
<organism evidence="1 2">
    <name type="scientific">Lacticaseibacillus sharpeae JCM 1186 = DSM 20505</name>
    <dbReference type="NCBI Taxonomy" id="1291052"/>
    <lineage>
        <taxon>Bacteria</taxon>
        <taxon>Bacillati</taxon>
        <taxon>Bacillota</taxon>
        <taxon>Bacilli</taxon>
        <taxon>Lactobacillales</taxon>
        <taxon>Lactobacillaceae</taxon>
        <taxon>Lacticaseibacillus</taxon>
    </lineage>
</organism>
<protein>
    <submittedName>
        <fullName evidence="1">Uncharacterized protein</fullName>
    </submittedName>
</protein>
<gene>
    <name evidence="1" type="ORF">FC18_GL000703</name>
</gene>
<sequence>MARNLRFYPYFPQTFCVSSFRICYNFPGYISEIISKADVNVSNHLCVYAPTSADFSCYINITFLRSNHEFA</sequence>
<comment type="caution">
    <text evidence="1">The sequence shown here is derived from an EMBL/GenBank/DDBJ whole genome shotgun (WGS) entry which is preliminary data.</text>
</comment>
<dbReference type="Proteomes" id="UP000051679">
    <property type="component" value="Unassembled WGS sequence"/>
</dbReference>
<keyword evidence="2" id="KW-1185">Reference proteome</keyword>
<name>A0A0R1ZVQ7_9LACO</name>
<evidence type="ECO:0000313" key="2">
    <source>
        <dbReference type="Proteomes" id="UP000051679"/>
    </source>
</evidence>
<dbReference type="PATRIC" id="fig|1291052.5.peg.718"/>
<reference evidence="1 2" key="1">
    <citation type="journal article" date="2015" name="Genome Announc.">
        <title>Expanding the biotechnology potential of lactobacilli through comparative genomics of 213 strains and associated genera.</title>
        <authorList>
            <person name="Sun Z."/>
            <person name="Harris H.M."/>
            <person name="McCann A."/>
            <person name="Guo C."/>
            <person name="Argimon S."/>
            <person name="Zhang W."/>
            <person name="Yang X."/>
            <person name="Jeffery I.B."/>
            <person name="Cooney J.C."/>
            <person name="Kagawa T.F."/>
            <person name="Liu W."/>
            <person name="Song Y."/>
            <person name="Salvetti E."/>
            <person name="Wrobel A."/>
            <person name="Rasinkangas P."/>
            <person name="Parkhill J."/>
            <person name="Rea M.C."/>
            <person name="O'Sullivan O."/>
            <person name="Ritari J."/>
            <person name="Douillard F.P."/>
            <person name="Paul Ross R."/>
            <person name="Yang R."/>
            <person name="Briner A.E."/>
            <person name="Felis G.E."/>
            <person name="de Vos W.M."/>
            <person name="Barrangou R."/>
            <person name="Klaenhammer T.R."/>
            <person name="Caufield P.W."/>
            <person name="Cui Y."/>
            <person name="Zhang H."/>
            <person name="O'Toole P.W."/>
        </authorList>
    </citation>
    <scope>NUCLEOTIDE SEQUENCE [LARGE SCALE GENOMIC DNA]</scope>
    <source>
        <strain evidence="1 2">DSM 20505</strain>
    </source>
</reference>
<dbReference type="EMBL" id="AYYO01000009">
    <property type="protein sequence ID" value="KRM56171.1"/>
    <property type="molecule type" value="Genomic_DNA"/>
</dbReference>
<evidence type="ECO:0000313" key="1">
    <source>
        <dbReference type="EMBL" id="KRM56171.1"/>
    </source>
</evidence>
<accession>A0A0R1ZVQ7</accession>
<dbReference type="STRING" id="1291052.FC18_GL000703"/>
<dbReference type="AlphaFoldDB" id="A0A0R1ZVQ7"/>